<evidence type="ECO:0000256" key="6">
    <source>
        <dbReference type="ARBA" id="ARBA00022679"/>
    </source>
</evidence>
<comment type="caution">
    <text evidence="9">The sequence shown here is derived from an EMBL/GenBank/DDBJ whole genome shotgun (WGS) entry which is preliminary data.</text>
</comment>
<dbReference type="GO" id="GO:0006450">
    <property type="term" value="P:regulation of translational fidelity"/>
    <property type="evidence" value="ECO:0007669"/>
    <property type="project" value="TreeGrafter"/>
</dbReference>
<dbReference type="AlphaFoldDB" id="A0AAV3A2X3"/>
<evidence type="ECO:0000256" key="1">
    <source>
        <dbReference type="ARBA" id="ARBA00004496"/>
    </source>
</evidence>
<comment type="similarity">
    <text evidence="2">Belongs to the SUA5 family.</text>
</comment>
<evidence type="ECO:0000256" key="7">
    <source>
        <dbReference type="ARBA" id="ARBA00048366"/>
    </source>
</evidence>
<dbReference type="GO" id="GO:0005737">
    <property type="term" value="C:cytoplasm"/>
    <property type="evidence" value="ECO:0007669"/>
    <property type="project" value="UniProtKB-SubCell"/>
</dbReference>
<dbReference type="SUPFAM" id="SSF55821">
    <property type="entry name" value="YrdC/RibB"/>
    <property type="match status" value="1"/>
</dbReference>
<dbReference type="PANTHER" id="PTHR17490">
    <property type="entry name" value="SUA5"/>
    <property type="match status" value="1"/>
</dbReference>
<accession>A0AAV3A2X3</accession>
<comment type="subcellular location">
    <subcellularLocation>
        <location evidence="1">Cytoplasm</location>
    </subcellularLocation>
</comment>
<dbReference type="Gene3D" id="3.90.870.10">
    <property type="entry name" value="DHBP synthase"/>
    <property type="match status" value="1"/>
</dbReference>
<evidence type="ECO:0000256" key="3">
    <source>
        <dbReference type="ARBA" id="ARBA00012584"/>
    </source>
</evidence>
<evidence type="ECO:0000256" key="4">
    <source>
        <dbReference type="ARBA" id="ARBA00015492"/>
    </source>
</evidence>
<evidence type="ECO:0000313" key="9">
    <source>
        <dbReference type="EMBL" id="DBA21790.1"/>
    </source>
</evidence>
<dbReference type="Pfam" id="PF01300">
    <property type="entry name" value="Sua5_yciO_yrdC"/>
    <property type="match status" value="1"/>
</dbReference>
<sequence length="140" mass="14979">MDMVYPGGISCIVKKGDWLKKLGVGPAYEFVGTTDSIMIRVPDHSVTAHLTDMTGPLAITSANPSGESDSTHHDHVISRLSNKLDAVLCDGNSNELVGSTVVICTKIDEGSITILREGCVPAAKIMQIFETAKNMEYSVL</sequence>
<evidence type="ECO:0000256" key="2">
    <source>
        <dbReference type="ARBA" id="ARBA00007663"/>
    </source>
</evidence>
<dbReference type="InterPro" id="IPR050156">
    <property type="entry name" value="TC-AMP_synthase_SUA5"/>
</dbReference>
<dbReference type="GO" id="GO:0003725">
    <property type="term" value="F:double-stranded RNA binding"/>
    <property type="evidence" value="ECO:0007669"/>
    <property type="project" value="InterPro"/>
</dbReference>
<keyword evidence="10" id="KW-1185">Reference proteome</keyword>
<gene>
    <name evidence="9" type="ORF">GDO54_018386</name>
</gene>
<keyword evidence="6" id="KW-0808">Transferase</keyword>
<dbReference type="EC" id="2.7.7.87" evidence="3"/>
<dbReference type="InterPro" id="IPR006070">
    <property type="entry name" value="Sua5-like_dom"/>
</dbReference>
<comment type="catalytic activity">
    <reaction evidence="7">
        <text>L-threonine + hydrogencarbonate + ATP = L-threonylcarbamoyladenylate + diphosphate + H2O</text>
        <dbReference type="Rhea" id="RHEA:36407"/>
        <dbReference type="ChEBI" id="CHEBI:15377"/>
        <dbReference type="ChEBI" id="CHEBI:17544"/>
        <dbReference type="ChEBI" id="CHEBI:30616"/>
        <dbReference type="ChEBI" id="CHEBI:33019"/>
        <dbReference type="ChEBI" id="CHEBI:57926"/>
        <dbReference type="ChEBI" id="CHEBI:73682"/>
        <dbReference type="EC" id="2.7.7.87"/>
    </reaction>
</comment>
<dbReference type="GO" id="GO:0061710">
    <property type="term" value="F:L-threonylcarbamoyladenylate synthase"/>
    <property type="evidence" value="ECO:0007669"/>
    <property type="project" value="UniProtKB-EC"/>
</dbReference>
<protein>
    <recommendedName>
        <fullName evidence="4">Threonylcarbamoyl-AMP synthase</fullName>
        <ecNumber evidence="3">2.7.7.87</ecNumber>
    </recommendedName>
</protein>
<proteinExistence type="inferred from homology"/>
<name>A0AAV3A2X3_PYXAD</name>
<evidence type="ECO:0000256" key="5">
    <source>
        <dbReference type="ARBA" id="ARBA00022490"/>
    </source>
</evidence>
<dbReference type="Proteomes" id="UP001181693">
    <property type="component" value="Unassembled WGS sequence"/>
</dbReference>
<feature type="domain" description="YrdC-like" evidence="8">
    <location>
        <begin position="1"/>
        <end position="120"/>
    </location>
</feature>
<dbReference type="PANTHER" id="PTHR17490:SF14">
    <property type="entry name" value="THREONYLCARBAMOYL-AMP SYNTHASE"/>
    <property type="match status" value="1"/>
</dbReference>
<evidence type="ECO:0000313" key="10">
    <source>
        <dbReference type="Proteomes" id="UP001181693"/>
    </source>
</evidence>
<dbReference type="PROSITE" id="PS51163">
    <property type="entry name" value="YRDC"/>
    <property type="match status" value="1"/>
</dbReference>
<evidence type="ECO:0000259" key="8">
    <source>
        <dbReference type="PROSITE" id="PS51163"/>
    </source>
</evidence>
<dbReference type="GO" id="GO:0000049">
    <property type="term" value="F:tRNA binding"/>
    <property type="evidence" value="ECO:0007669"/>
    <property type="project" value="TreeGrafter"/>
</dbReference>
<dbReference type="EMBL" id="DYDO01000007">
    <property type="protein sequence ID" value="DBA21790.1"/>
    <property type="molecule type" value="Genomic_DNA"/>
</dbReference>
<dbReference type="InterPro" id="IPR017945">
    <property type="entry name" value="DHBP_synth_RibB-like_a/b_dom"/>
</dbReference>
<keyword evidence="5" id="KW-0963">Cytoplasm</keyword>
<organism evidence="9 10">
    <name type="scientific">Pyxicephalus adspersus</name>
    <name type="common">African bullfrog</name>
    <dbReference type="NCBI Taxonomy" id="30357"/>
    <lineage>
        <taxon>Eukaryota</taxon>
        <taxon>Metazoa</taxon>
        <taxon>Chordata</taxon>
        <taxon>Craniata</taxon>
        <taxon>Vertebrata</taxon>
        <taxon>Euteleostomi</taxon>
        <taxon>Amphibia</taxon>
        <taxon>Batrachia</taxon>
        <taxon>Anura</taxon>
        <taxon>Neobatrachia</taxon>
        <taxon>Ranoidea</taxon>
        <taxon>Pyxicephalidae</taxon>
        <taxon>Pyxicephalinae</taxon>
        <taxon>Pyxicephalus</taxon>
    </lineage>
</organism>
<reference evidence="9" key="1">
    <citation type="thesis" date="2020" institute="ProQuest LLC" country="789 East Eisenhower Parkway, Ann Arbor, MI, USA">
        <title>Comparative Genomics and Chromosome Evolution.</title>
        <authorList>
            <person name="Mudd A.B."/>
        </authorList>
    </citation>
    <scope>NUCLEOTIDE SEQUENCE</scope>
    <source>
        <strain evidence="9">1538</strain>
        <tissue evidence="9">Blood</tissue>
    </source>
</reference>